<gene>
    <name evidence="1" type="ORF">D5R40_27450</name>
</gene>
<evidence type="ECO:0000313" key="2">
    <source>
        <dbReference type="Proteomes" id="UP000269154"/>
    </source>
</evidence>
<dbReference type="EMBL" id="RCBY01000251">
    <property type="protein sequence ID" value="RQH27483.1"/>
    <property type="molecule type" value="Genomic_DNA"/>
</dbReference>
<dbReference type="AlphaFoldDB" id="A0A3N6P9C2"/>
<evidence type="ECO:0000313" key="1">
    <source>
        <dbReference type="EMBL" id="RQH27483.1"/>
    </source>
</evidence>
<reference evidence="1 2" key="1">
    <citation type="journal article" date="2018" name="ACS Chem. Biol.">
        <title>Ketoreductase domain dysfunction expands chemodiversity: malyngamide biosynthesis in the cyanobacterium Okeania hirsuta.</title>
        <authorList>
            <person name="Moss N.A."/>
            <person name="Leao T."/>
            <person name="Rankin M."/>
            <person name="McCullough T.M."/>
            <person name="Qu P."/>
            <person name="Korobeynikov A."/>
            <person name="Smith J.L."/>
            <person name="Gerwick L."/>
            <person name="Gerwick W.H."/>
        </authorList>
    </citation>
    <scope>NUCLEOTIDE SEQUENCE [LARGE SCALE GENOMIC DNA]</scope>
    <source>
        <strain evidence="1 2">PAB10Feb10-1</strain>
    </source>
</reference>
<keyword evidence="2" id="KW-1185">Reference proteome</keyword>
<accession>A0A3N6P9C2</accession>
<sequence>MNELRAALELATEEELQQLTELLFGRGINPLDYFQTPLPIDVQSRDRDAWLDALEQRFCYLVADGMTVLRGRTQQITYRQALIKICRYLKISYSQELSTIDLEAEVFLHVLGQAWKRLPKSEQEVLSQSICRSLAESNVPQPLPILIQKNPLSLLLKGGSALAVSSILKPILLKEFARQFAIHFAKYQVTKAALVRGGATAAAQFQSHITMQMANRGMAISAARYGAARTALSFLGPMLWTWFLADLGWRAIATNYGRVIPAVFVLAQIRLLN</sequence>
<proteinExistence type="predicted"/>
<name>A0A3N6P9C2_9CYAN</name>
<dbReference type="Proteomes" id="UP000269154">
    <property type="component" value="Unassembled WGS sequence"/>
</dbReference>
<protein>
    <submittedName>
        <fullName evidence="1">Uncharacterized protein</fullName>
    </submittedName>
</protein>
<organism evidence="1 2">
    <name type="scientific">Okeania hirsuta</name>
    <dbReference type="NCBI Taxonomy" id="1458930"/>
    <lineage>
        <taxon>Bacteria</taxon>
        <taxon>Bacillati</taxon>
        <taxon>Cyanobacteriota</taxon>
        <taxon>Cyanophyceae</taxon>
        <taxon>Oscillatoriophycideae</taxon>
        <taxon>Oscillatoriales</taxon>
        <taxon>Microcoleaceae</taxon>
        <taxon>Okeania</taxon>
    </lineage>
</organism>
<dbReference type="PANTHER" id="PTHR37203:SF3">
    <property type="entry name" value="SLR0975 PROTEIN"/>
    <property type="match status" value="1"/>
</dbReference>
<dbReference type="OrthoDB" id="481313at2"/>
<dbReference type="RefSeq" id="WP_124144645.1">
    <property type="nucleotide sequence ID" value="NZ_CAWOKI010000030.1"/>
</dbReference>
<comment type="caution">
    <text evidence="1">The sequence shown here is derived from an EMBL/GenBank/DDBJ whole genome shotgun (WGS) entry which is preliminary data.</text>
</comment>
<dbReference type="PANTHER" id="PTHR37203">
    <property type="match status" value="1"/>
</dbReference>